<sequence>ERLDVHPQESIFIDDFPHNVDGAQNLAIRLGMSRTELENLVFAG</sequence>
<gene>
    <name evidence="1" type="ORF">S01H4_67153</name>
</gene>
<reference evidence="1" key="1">
    <citation type="journal article" date="2014" name="Front. Microbiol.">
        <title>High frequency of phylogenetically diverse reductive dehalogenase-homologous genes in deep subseafloor sedimentary metagenomes.</title>
        <authorList>
            <person name="Kawai M."/>
            <person name="Futagami T."/>
            <person name="Toyoda A."/>
            <person name="Takaki Y."/>
            <person name="Nishi S."/>
            <person name="Hori S."/>
            <person name="Arai W."/>
            <person name="Tsubouchi T."/>
            <person name="Morono Y."/>
            <person name="Uchiyama I."/>
            <person name="Ito T."/>
            <person name="Fujiyama A."/>
            <person name="Inagaki F."/>
            <person name="Takami H."/>
        </authorList>
    </citation>
    <scope>NUCLEOTIDE SEQUENCE</scope>
    <source>
        <strain evidence="1">Expedition CK06-06</strain>
    </source>
</reference>
<feature type="non-terminal residue" evidence="1">
    <location>
        <position position="1"/>
    </location>
</feature>
<feature type="non-terminal residue" evidence="1">
    <location>
        <position position="44"/>
    </location>
</feature>
<dbReference type="InterPro" id="IPR023214">
    <property type="entry name" value="HAD_sf"/>
</dbReference>
<evidence type="ECO:0000313" key="1">
    <source>
        <dbReference type="EMBL" id="GAH20239.1"/>
    </source>
</evidence>
<protein>
    <submittedName>
        <fullName evidence="1">Uncharacterized protein</fullName>
    </submittedName>
</protein>
<dbReference type="Gene3D" id="3.40.50.1000">
    <property type="entry name" value="HAD superfamily/HAD-like"/>
    <property type="match status" value="1"/>
</dbReference>
<organism evidence="1">
    <name type="scientific">marine sediment metagenome</name>
    <dbReference type="NCBI Taxonomy" id="412755"/>
    <lineage>
        <taxon>unclassified sequences</taxon>
        <taxon>metagenomes</taxon>
        <taxon>ecological metagenomes</taxon>
    </lineage>
</organism>
<dbReference type="AlphaFoldDB" id="X1ESU7"/>
<accession>X1ESU7</accession>
<comment type="caution">
    <text evidence="1">The sequence shown here is derived from an EMBL/GenBank/DDBJ whole genome shotgun (WGS) entry which is preliminary data.</text>
</comment>
<name>X1ESU7_9ZZZZ</name>
<dbReference type="EMBL" id="BART01042052">
    <property type="protein sequence ID" value="GAH20239.1"/>
    <property type="molecule type" value="Genomic_DNA"/>
</dbReference>
<proteinExistence type="predicted"/>